<comment type="caution">
    <text evidence="1">The sequence shown here is derived from an EMBL/GenBank/DDBJ whole genome shotgun (WGS) entry which is preliminary data.</text>
</comment>
<dbReference type="Proteomes" id="UP000827872">
    <property type="component" value="Linkage Group LG02"/>
</dbReference>
<dbReference type="EMBL" id="CM037615">
    <property type="protein sequence ID" value="KAH8014236.1"/>
    <property type="molecule type" value="Genomic_DNA"/>
</dbReference>
<protein>
    <submittedName>
        <fullName evidence="1">Synaptotagmin-13</fullName>
    </submittedName>
</protein>
<name>A0ACB8G3P0_9SAUR</name>
<gene>
    <name evidence="1" type="primary">SYT13_2</name>
    <name evidence="1" type="ORF">K3G42_027723</name>
</gene>
<keyword evidence="2" id="KW-1185">Reference proteome</keyword>
<sequence length="91" mass="9618">MVLSVPMIALGATLGTATSILALCGLTCLCKCKRPGKGPSDKEQDLDPENAKPTVLQTVQQEDFRAVKETKGEGGSGGLWDSQSNSQLLFH</sequence>
<accession>A0ACB8G3P0</accession>
<evidence type="ECO:0000313" key="1">
    <source>
        <dbReference type="EMBL" id="KAH8014236.1"/>
    </source>
</evidence>
<evidence type="ECO:0000313" key="2">
    <source>
        <dbReference type="Proteomes" id="UP000827872"/>
    </source>
</evidence>
<reference evidence="1" key="1">
    <citation type="submission" date="2021-08" db="EMBL/GenBank/DDBJ databases">
        <title>The first chromosome-level gecko genome reveals the dynamic sex chromosomes of Neotropical dwarf geckos (Sphaerodactylidae: Sphaerodactylus).</title>
        <authorList>
            <person name="Pinto B.J."/>
            <person name="Keating S.E."/>
            <person name="Gamble T."/>
        </authorList>
    </citation>
    <scope>NUCLEOTIDE SEQUENCE</scope>
    <source>
        <strain evidence="1">TG3544</strain>
    </source>
</reference>
<proteinExistence type="predicted"/>
<organism evidence="1 2">
    <name type="scientific">Sphaerodactylus townsendi</name>
    <dbReference type="NCBI Taxonomy" id="933632"/>
    <lineage>
        <taxon>Eukaryota</taxon>
        <taxon>Metazoa</taxon>
        <taxon>Chordata</taxon>
        <taxon>Craniata</taxon>
        <taxon>Vertebrata</taxon>
        <taxon>Euteleostomi</taxon>
        <taxon>Lepidosauria</taxon>
        <taxon>Squamata</taxon>
        <taxon>Bifurcata</taxon>
        <taxon>Gekkota</taxon>
        <taxon>Sphaerodactylidae</taxon>
        <taxon>Sphaerodactylus</taxon>
    </lineage>
</organism>